<dbReference type="InterPro" id="IPR016035">
    <property type="entry name" value="Acyl_Trfase/lysoPLipase"/>
</dbReference>
<dbReference type="GO" id="GO:0016491">
    <property type="term" value="F:oxidoreductase activity"/>
    <property type="evidence" value="ECO:0007669"/>
    <property type="project" value="UniProtKB-KW"/>
</dbReference>
<dbReference type="InterPro" id="IPR050091">
    <property type="entry name" value="PKS_NRPS_Biosynth_Enz"/>
</dbReference>
<dbReference type="CDD" id="cd19535">
    <property type="entry name" value="Cyc_NRPS"/>
    <property type="match status" value="1"/>
</dbReference>
<evidence type="ECO:0000256" key="21">
    <source>
        <dbReference type="ARBA" id="ARBA00073623"/>
    </source>
</evidence>
<keyword evidence="12" id="KW-0443">Lipid metabolism</keyword>
<dbReference type="InterPro" id="IPR020845">
    <property type="entry name" value="AMP-binding_CS"/>
</dbReference>
<evidence type="ECO:0000256" key="18">
    <source>
        <dbReference type="ARBA" id="ARBA00052745"/>
    </source>
</evidence>
<dbReference type="InterPro" id="IPR014043">
    <property type="entry name" value="Acyl_transferase_dom"/>
</dbReference>
<evidence type="ECO:0000256" key="15">
    <source>
        <dbReference type="ARBA" id="ARBA00050973"/>
    </source>
</evidence>
<evidence type="ECO:0000313" key="28">
    <source>
        <dbReference type="Proteomes" id="UP000594778"/>
    </source>
</evidence>
<dbReference type="Proteomes" id="UP000594778">
    <property type="component" value="Chromosome"/>
</dbReference>
<organism evidence="27 28">
    <name type="scientific">Delftia acidovorans</name>
    <name type="common">Pseudomonas acidovorans</name>
    <name type="synonym">Comamonas acidovorans</name>
    <dbReference type="NCBI Taxonomy" id="80866"/>
    <lineage>
        <taxon>Bacteria</taxon>
        <taxon>Pseudomonadati</taxon>
        <taxon>Pseudomonadota</taxon>
        <taxon>Betaproteobacteria</taxon>
        <taxon>Burkholderiales</taxon>
        <taxon>Comamonadaceae</taxon>
        <taxon>Delftia</taxon>
    </lineage>
</organism>
<evidence type="ECO:0000256" key="3">
    <source>
        <dbReference type="ARBA" id="ARBA00004924"/>
    </source>
</evidence>
<dbReference type="Gene3D" id="3.30.300.30">
    <property type="match status" value="1"/>
</dbReference>
<dbReference type="GO" id="GO:0031177">
    <property type="term" value="F:phosphopantetheine binding"/>
    <property type="evidence" value="ECO:0007669"/>
    <property type="project" value="InterPro"/>
</dbReference>
<evidence type="ECO:0000256" key="6">
    <source>
        <dbReference type="ARBA" id="ARBA00022598"/>
    </source>
</evidence>
<dbReference type="CDD" id="cd02440">
    <property type="entry name" value="AdoMet_MTases"/>
    <property type="match status" value="1"/>
</dbReference>
<dbReference type="FunFam" id="3.30.559.30:FF:000006">
    <property type="entry name" value="Yersiniabactin polyketide/non-ribosomal peptide synthetase"/>
    <property type="match status" value="1"/>
</dbReference>
<comment type="catalytic activity">
    <reaction evidence="15">
        <text>17-(4-hydroxyphenyl)heptadecanoyl-[(phenol)carboxyphthiodiolenone synthase] + 2 (S)-methylmalonyl-CoA + 3 malonyl-CoA + 5 NADPH + 10 H(+) = C35-(phenol)carboxyphthiodiolenone-[(phenol)carboxyphthiodiolenone synthase] + 5 CO2 + 5 NADP(+) + 5 CoA + 2 H2O</text>
        <dbReference type="Rhea" id="RHEA:57756"/>
        <dbReference type="Rhea" id="RHEA-COMP:14272"/>
        <dbReference type="Rhea" id="RHEA-COMP:14989"/>
        <dbReference type="ChEBI" id="CHEBI:15377"/>
        <dbReference type="ChEBI" id="CHEBI:15378"/>
        <dbReference type="ChEBI" id="CHEBI:16526"/>
        <dbReference type="ChEBI" id="CHEBI:57287"/>
        <dbReference type="ChEBI" id="CHEBI:57327"/>
        <dbReference type="ChEBI" id="CHEBI:57384"/>
        <dbReference type="ChEBI" id="CHEBI:57783"/>
        <dbReference type="ChEBI" id="CHEBI:58349"/>
        <dbReference type="ChEBI" id="CHEBI:133300"/>
        <dbReference type="ChEBI" id="CHEBI:142259"/>
        <dbReference type="EC" id="2.3.1.292"/>
    </reaction>
</comment>
<dbReference type="InterPro" id="IPR013968">
    <property type="entry name" value="PKS_KR"/>
</dbReference>
<dbReference type="Gene3D" id="3.40.50.1820">
    <property type="entry name" value="alpha/beta hydrolase"/>
    <property type="match status" value="1"/>
</dbReference>
<evidence type="ECO:0000256" key="1">
    <source>
        <dbReference type="ARBA" id="ARBA00001937"/>
    </source>
</evidence>
<comment type="cofactor">
    <cofactor evidence="2">
        <name>pantetheine 4'-phosphate</name>
        <dbReference type="ChEBI" id="CHEBI:47942"/>
    </cofactor>
</comment>
<dbReference type="InterPro" id="IPR006162">
    <property type="entry name" value="Ppantetheine_attach_site"/>
</dbReference>
<dbReference type="InterPro" id="IPR045851">
    <property type="entry name" value="AMP-bd_C_sf"/>
</dbReference>
<dbReference type="Gene3D" id="3.40.50.12780">
    <property type="entry name" value="N-terminal domain of ligase-like"/>
    <property type="match status" value="1"/>
</dbReference>
<protein>
    <recommendedName>
        <fullName evidence="21">Phenolphthiocerol/phthiocerol polyketide synthase subunit E</fullName>
        <ecNumber evidence="20">2.3.1.292</ecNumber>
    </recommendedName>
    <alternativeName>
        <fullName evidence="23">(Phenol)carboxyphthiodiolenone synthase subunit E</fullName>
    </alternativeName>
    <alternativeName>
        <fullName evidence="24">Beta-ketoacyl-acyl-carrier-protein synthase I</fullName>
    </alternativeName>
    <alternativeName>
        <fullName evidence="22">Phthiocerol synthesis polyketide synthase type I PpsE</fullName>
    </alternativeName>
</protein>
<dbReference type="Gene3D" id="3.40.50.720">
    <property type="entry name" value="NAD(P)-binding Rossmann-like Domain"/>
    <property type="match status" value="1"/>
</dbReference>
<dbReference type="SUPFAM" id="SSF52777">
    <property type="entry name" value="CoA-dependent acyltransferases"/>
    <property type="match status" value="2"/>
</dbReference>
<evidence type="ECO:0000259" key="26">
    <source>
        <dbReference type="PROSITE" id="PS52004"/>
    </source>
</evidence>
<dbReference type="Pfam" id="PF00501">
    <property type="entry name" value="AMP-binding"/>
    <property type="match status" value="1"/>
</dbReference>
<dbReference type="SMART" id="SM00825">
    <property type="entry name" value="PKS_KS"/>
    <property type="match status" value="1"/>
</dbReference>
<dbReference type="InterPro" id="IPR042099">
    <property type="entry name" value="ANL_N_sf"/>
</dbReference>
<evidence type="ECO:0000256" key="20">
    <source>
        <dbReference type="ARBA" id="ARBA00066974"/>
    </source>
</evidence>
<name>A0A7T2S4Z1_DELAC</name>
<evidence type="ECO:0000256" key="10">
    <source>
        <dbReference type="ARBA" id="ARBA00022857"/>
    </source>
</evidence>
<dbReference type="PROSITE" id="PS00012">
    <property type="entry name" value="PHOSPHOPANTETHEINE"/>
    <property type="match status" value="2"/>
</dbReference>
<evidence type="ECO:0000256" key="8">
    <source>
        <dbReference type="ARBA" id="ARBA00022737"/>
    </source>
</evidence>
<dbReference type="InterPro" id="IPR029063">
    <property type="entry name" value="SAM-dependent_MTases_sf"/>
</dbReference>
<dbReference type="InterPro" id="IPR010071">
    <property type="entry name" value="AA_adenyl_dom"/>
</dbReference>
<dbReference type="InterPro" id="IPR036291">
    <property type="entry name" value="NAD(P)-bd_dom_sf"/>
</dbReference>
<keyword evidence="8" id="KW-0677">Repeat</keyword>
<accession>A0A7T2S4Z1</accession>
<dbReference type="InterPro" id="IPR023213">
    <property type="entry name" value="CAT-like_dom_sf"/>
</dbReference>
<dbReference type="InterPro" id="IPR057737">
    <property type="entry name" value="Condensation_MtbB-like"/>
</dbReference>
<dbReference type="EC" id="2.3.1.292" evidence="20"/>
<dbReference type="InterPro" id="IPR009081">
    <property type="entry name" value="PP-bd_ACP"/>
</dbReference>
<dbReference type="Gene3D" id="3.40.50.150">
    <property type="entry name" value="Vaccinia Virus protein VP39"/>
    <property type="match status" value="1"/>
</dbReference>
<dbReference type="GO" id="GO:0009403">
    <property type="term" value="P:toxin biosynthetic process"/>
    <property type="evidence" value="ECO:0007669"/>
    <property type="project" value="UniProtKB-ARBA"/>
</dbReference>
<dbReference type="GO" id="GO:0016874">
    <property type="term" value="F:ligase activity"/>
    <property type="evidence" value="ECO:0007669"/>
    <property type="project" value="UniProtKB-KW"/>
</dbReference>
<dbReference type="InterPro" id="IPR032821">
    <property type="entry name" value="PKS_assoc"/>
</dbReference>
<dbReference type="SUPFAM" id="SSF53474">
    <property type="entry name" value="alpha/beta-Hydrolases"/>
    <property type="match status" value="1"/>
</dbReference>
<evidence type="ECO:0000256" key="13">
    <source>
        <dbReference type="ARBA" id="ARBA00023268"/>
    </source>
</evidence>
<comment type="function">
    <text evidence="19">Part of the PpsABCDE complex involved in the biosynthesis of the lipid core common to phthiocerols and phenolphthiocerols by successive additions of malonyl-CoA or methylmalonyl-CoA extender units. PpsA can accept as substrate the activated forms of either icosanoyl (C20), docosanoyl (C22) or lignoceroyl (C24) groups from FadD26, or a (4-hydroxyphenyl)-C17 or (4-hydroxyphenyl)-C19 fatty acyl from FadD29. PpsA initiates the biosynthesis and extends its substrate using a malonyl-CoA extender unit. The PpsB and PpsC proteins add the second and third malonyl-CoA extender units. PpsD adds an (R)-methylmalonyl unit and PpsE adds a second (R)-methylmalonyl unit. The incorporation of the methylmalonyl units results in formation of two branched methyl groups in the elongated product.</text>
</comment>
<dbReference type="InterPro" id="IPR029058">
    <property type="entry name" value="AB_hydrolase_fold"/>
</dbReference>
<dbReference type="InterPro" id="IPR020841">
    <property type="entry name" value="PKS_Beta-ketoAc_synthase_dom"/>
</dbReference>
<evidence type="ECO:0000256" key="16">
    <source>
        <dbReference type="ARBA" id="ARBA00051971"/>
    </source>
</evidence>
<dbReference type="GO" id="GO:0004312">
    <property type="term" value="F:fatty acid synthase activity"/>
    <property type="evidence" value="ECO:0007669"/>
    <property type="project" value="TreeGrafter"/>
</dbReference>
<reference evidence="27 28" key="1">
    <citation type="submission" date="2020-12" db="EMBL/GenBank/DDBJ databases">
        <title>FDA dAtabase for Regulatory Grade micrObial Sequences (FDA-ARGOS): Supporting development and validation of Infectious Disease Dx tests.</title>
        <authorList>
            <person name="Sproer C."/>
            <person name="Gronow S."/>
            <person name="Severitt S."/>
            <person name="Schroder I."/>
            <person name="Tallon L."/>
            <person name="Sadzewicz L."/>
            <person name="Zhao X."/>
            <person name="Boylan J."/>
            <person name="Ott S."/>
            <person name="Bowen H."/>
            <person name="Vavikolanu K."/>
            <person name="Mehta A."/>
            <person name="Aluvathingal J."/>
            <person name="Nadendla S."/>
            <person name="Lowell S."/>
            <person name="Myers T."/>
            <person name="Yan Y."/>
            <person name="Sichtig H."/>
        </authorList>
    </citation>
    <scope>NUCLEOTIDE SEQUENCE [LARGE SCALE GENOMIC DNA]</scope>
    <source>
        <strain evidence="27 28">FDAARGOS_909</strain>
    </source>
</reference>
<gene>
    <name evidence="27" type="ORF">I6G66_02970</name>
</gene>
<dbReference type="Pfam" id="PF00668">
    <property type="entry name" value="Condensation"/>
    <property type="match status" value="1"/>
</dbReference>
<evidence type="ECO:0000256" key="23">
    <source>
        <dbReference type="ARBA" id="ARBA00078169"/>
    </source>
</evidence>
<keyword evidence="6" id="KW-0436">Ligase</keyword>
<proteinExistence type="inferred from homology"/>
<dbReference type="FunFam" id="3.40.50.12780:FF:000012">
    <property type="entry name" value="Non-ribosomal peptide synthetase"/>
    <property type="match status" value="1"/>
</dbReference>
<evidence type="ECO:0000259" key="25">
    <source>
        <dbReference type="PROSITE" id="PS50075"/>
    </source>
</evidence>
<dbReference type="SUPFAM" id="SSF51735">
    <property type="entry name" value="NAD(P)-binding Rossmann-fold domains"/>
    <property type="match status" value="2"/>
</dbReference>
<dbReference type="Gene3D" id="3.40.47.10">
    <property type="match status" value="1"/>
</dbReference>
<evidence type="ECO:0000256" key="4">
    <source>
        <dbReference type="ARBA" id="ARBA00022450"/>
    </source>
</evidence>
<dbReference type="InterPro" id="IPR000873">
    <property type="entry name" value="AMP-dep_synth/lig_dom"/>
</dbReference>
<comment type="catalytic activity">
    <reaction evidence="16">
        <text>19-(4-hydroxyphenyl)nonadecanoyl-[(phenol)carboxyphthiodiolenone synthase] + 2 (S)-methylmalonyl-CoA + 3 malonyl-CoA + 5 NADPH + 10 H(+) = C37-(phenol)carboxyphthiodiolenone-[(phenol)carboxyphthiodiolenone synthase] + 5 CO2 + 5 NADP(+) + 5 CoA + 2 H2O</text>
        <dbReference type="Rhea" id="RHEA:57760"/>
        <dbReference type="Rhea" id="RHEA-COMP:14273"/>
        <dbReference type="Rhea" id="RHEA-COMP:14990"/>
        <dbReference type="ChEBI" id="CHEBI:15377"/>
        <dbReference type="ChEBI" id="CHEBI:15378"/>
        <dbReference type="ChEBI" id="CHEBI:16526"/>
        <dbReference type="ChEBI" id="CHEBI:57287"/>
        <dbReference type="ChEBI" id="CHEBI:57327"/>
        <dbReference type="ChEBI" id="CHEBI:57384"/>
        <dbReference type="ChEBI" id="CHEBI:57783"/>
        <dbReference type="ChEBI" id="CHEBI:58349"/>
        <dbReference type="ChEBI" id="CHEBI:133301"/>
        <dbReference type="ChEBI" id="CHEBI:142260"/>
        <dbReference type="EC" id="2.3.1.292"/>
    </reaction>
</comment>
<dbReference type="InterPro" id="IPR016039">
    <property type="entry name" value="Thiolase-like"/>
</dbReference>
<dbReference type="FunFam" id="3.30.559.10:FF:000023">
    <property type="entry name" value="Non-ribosomal peptide synthetase"/>
    <property type="match status" value="1"/>
</dbReference>
<dbReference type="PROSITE" id="PS00606">
    <property type="entry name" value="KS3_1"/>
    <property type="match status" value="1"/>
</dbReference>
<dbReference type="CDD" id="cd00833">
    <property type="entry name" value="PKS"/>
    <property type="match status" value="1"/>
</dbReference>
<comment type="catalytic activity">
    <reaction evidence="17">
        <text>docosanoyl-[(phenol)carboxyphthiodiolenone synthase] + 2 (S)-methylmalonyl-CoA + 3 malonyl-CoA + 5 NADPH + 10 H(+) = C34-carboxyphthiodiolenone-[(phenol)carboxyphthiodiolenone synthase] + 5 CO2 + 5 NADP(+) + 5 CoA + 2 H2O</text>
        <dbReference type="Rhea" id="RHEA:57752"/>
        <dbReference type="Rhea" id="RHEA-COMP:14987"/>
        <dbReference type="Rhea" id="RHEA-COMP:14988"/>
        <dbReference type="ChEBI" id="CHEBI:15377"/>
        <dbReference type="ChEBI" id="CHEBI:15378"/>
        <dbReference type="ChEBI" id="CHEBI:16526"/>
        <dbReference type="ChEBI" id="CHEBI:57287"/>
        <dbReference type="ChEBI" id="CHEBI:57327"/>
        <dbReference type="ChEBI" id="CHEBI:57384"/>
        <dbReference type="ChEBI" id="CHEBI:57783"/>
        <dbReference type="ChEBI" id="CHEBI:58349"/>
        <dbReference type="ChEBI" id="CHEBI:142237"/>
        <dbReference type="ChEBI" id="CHEBI:142238"/>
        <dbReference type="EC" id="2.3.1.292"/>
    </reaction>
</comment>
<dbReference type="PROSITE" id="PS50075">
    <property type="entry name" value="CARRIER"/>
    <property type="match status" value="2"/>
</dbReference>
<dbReference type="CDD" id="cd12114">
    <property type="entry name" value="A_NRPS_TlmIV_like"/>
    <property type="match status" value="1"/>
</dbReference>
<evidence type="ECO:0000256" key="11">
    <source>
        <dbReference type="ARBA" id="ARBA00023002"/>
    </source>
</evidence>
<dbReference type="InterPro" id="IPR018201">
    <property type="entry name" value="Ketoacyl_synth_AS"/>
</dbReference>
<dbReference type="InterPro" id="IPR057326">
    <property type="entry name" value="KR_dom"/>
</dbReference>
<dbReference type="InterPro" id="IPR020806">
    <property type="entry name" value="PKS_PP-bd"/>
</dbReference>
<dbReference type="InterPro" id="IPR014030">
    <property type="entry name" value="Ketoacyl_synth_N"/>
</dbReference>
<dbReference type="RefSeq" id="WP_197956108.1">
    <property type="nucleotide sequence ID" value="NZ_CP065668.1"/>
</dbReference>
<evidence type="ECO:0000256" key="24">
    <source>
        <dbReference type="ARBA" id="ARBA00084020"/>
    </source>
</evidence>
<dbReference type="SUPFAM" id="SSF53901">
    <property type="entry name" value="Thiolase-like"/>
    <property type="match status" value="1"/>
</dbReference>
<dbReference type="Pfam" id="PF00975">
    <property type="entry name" value="Thioesterase"/>
    <property type="match status" value="1"/>
</dbReference>
<comment type="pathway">
    <text evidence="3">Siderophore biosynthesis.</text>
</comment>
<evidence type="ECO:0000256" key="19">
    <source>
        <dbReference type="ARBA" id="ARBA00058455"/>
    </source>
</evidence>
<dbReference type="InterPro" id="IPR001227">
    <property type="entry name" value="Ac_transferase_dom_sf"/>
</dbReference>
<dbReference type="SUPFAM" id="SSF47336">
    <property type="entry name" value="ACP-like"/>
    <property type="match status" value="2"/>
</dbReference>
<dbReference type="Pfam" id="PF08242">
    <property type="entry name" value="Methyltransf_12"/>
    <property type="match status" value="1"/>
</dbReference>
<evidence type="ECO:0000256" key="2">
    <source>
        <dbReference type="ARBA" id="ARBA00001957"/>
    </source>
</evidence>
<comment type="similarity">
    <text evidence="14">In the C-terminal section; belongs to the NRP synthetase family.</text>
</comment>
<evidence type="ECO:0000313" key="27">
    <source>
        <dbReference type="EMBL" id="QPS09030.1"/>
    </source>
</evidence>
<keyword evidence="13" id="KW-0511">Multifunctional enzyme</keyword>
<evidence type="ECO:0000256" key="5">
    <source>
        <dbReference type="ARBA" id="ARBA00022553"/>
    </source>
</evidence>
<evidence type="ECO:0000256" key="7">
    <source>
        <dbReference type="ARBA" id="ARBA00022679"/>
    </source>
</evidence>
<dbReference type="PROSITE" id="PS00455">
    <property type="entry name" value="AMP_BINDING"/>
    <property type="match status" value="1"/>
</dbReference>
<dbReference type="InterPro" id="IPR013217">
    <property type="entry name" value="Methyltransf_12"/>
</dbReference>
<dbReference type="Pfam" id="PF13193">
    <property type="entry name" value="AMP-binding_C"/>
    <property type="match status" value="1"/>
</dbReference>
<dbReference type="EMBL" id="CP065668">
    <property type="protein sequence ID" value="QPS09030.1"/>
    <property type="molecule type" value="Genomic_DNA"/>
</dbReference>
<feature type="domain" description="Carrier" evidence="25">
    <location>
        <begin position="1830"/>
        <end position="1908"/>
    </location>
</feature>
<dbReference type="Gene3D" id="3.30.559.10">
    <property type="entry name" value="Chloramphenicol acetyltransferase-like domain"/>
    <property type="match status" value="1"/>
</dbReference>
<dbReference type="InterPro" id="IPR016036">
    <property type="entry name" value="Malonyl_transacylase_ACP-bd"/>
</dbReference>
<dbReference type="Gene3D" id="3.30.559.30">
    <property type="entry name" value="Nonribosomal peptide synthetase, condensation domain"/>
    <property type="match status" value="1"/>
</dbReference>
<dbReference type="NCBIfam" id="TIGR01733">
    <property type="entry name" value="AA-adenyl-dom"/>
    <property type="match status" value="1"/>
</dbReference>
<dbReference type="Pfam" id="PF00550">
    <property type="entry name" value="PP-binding"/>
    <property type="match status" value="2"/>
</dbReference>
<dbReference type="SMART" id="SM00827">
    <property type="entry name" value="PKS_AT"/>
    <property type="match status" value="1"/>
</dbReference>
<evidence type="ECO:0000256" key="22">
    <source>
        <dbReference type="ARBA" id="ARBA00075053"/>
    </source>
</evidence>
<dbReference type="Gene3D" id="3.30.70.3290">
    <property type="match status" value="1"/>
</dbReference>
<evidence type="ECO:0000256" key="17">
    <source>
        <dbReference type="ARBA" id="ARBA00052119"/>
    </source>
</evidence>
<comment type="cofactor">
    <cofactor evidence="1">
        <name>NADP(+)</name>
        <dbReference type="ChEBI" id="CHEBI:58349"/>
    </cofactor>
</comment>
<dbReference type="Pfam" id="PF16197">
    <property type="entry name" value="KAsynt_C_assoc"/>
    <property type="match status" value="1"/>
</dbReference>
<evidence type="ECO:0000256" key="14">
    <source>
        <dbReference type="ARBA" id="ARBA00029443"/>
    </source>
</evidence>
<dbReference type="InterPro" id="IPR001031">
    <property type="entry name" value="Thioesterase"/>
</dbReference>
<dbReference type="Pfam" id="PF00109">
    <property type="entry name" value="ketoacyl-synt"/>
    <property type="match status" value="1"/>
</dbReference>
<dbReference type="SUPFAM" id="SSF55048">
    <property type="entry name" value="Probable ACP-binding domain of malonyl-CoA ACP transacylase"/>
    <property type="match status" value="1"/>
</dbReference>
<keyword evidence="4" id="KW-0596">Phosphopantetheine</keyword>
<dbReference type="GO" id="GO:0006633">
    <property type="term" value="P:fatty acid biosynthetic process"/>
    <property type="evidence" value="ECO:0007669"/>
    <property type="project" value="InterPro"/>
</dbReference>
<dbReference type="InterPro" id="IPR025110">
    <property type="entry name" value="AMP-bd_C"/>
</dbReference>
<dbReference type="Gene3D" id="3.40.366.10">
    <property type="entry name" value="Malonyl-Coenzyme A Acyl Carrier Protein, domain 2"/>
    <property type="match status" value="1"/>
</dbReference>
<dbReference type="PANTHER" id="PTHR43775">
    <property type="entry name" value="FATTY ACID SYNTHASE"/>
    <property type="match status" value="1"/>
</dbReference>
<sequence length="3284" mass="348133">MNPSTFSPAAGQSLGTAVLDHPDAVAVIGMAGRFPQSPDVHAFWQHLAQGDELIRRFGPDELRAAGFPAEQVARPGFIGAASVLEDADAFDADFFKVTAAEAELMDPQHRVFLECCWHALENAGYAPGDPAAGEVGVYAGSGISTYMLAAAPRLTGGGLTSLLQLLMGNDKDYLATRVSYKLRLTGPSVCVQSACSTSLLAVHMAAQSVLSGECSMALAGGADISVPQTMGYEHQAGMIFSPDGHCRAFDARAGGTVAGNGAGVVVLKRLDLALRDGDTVLAVLRGSSVNNDGADKIGYTAPSVAGQARVIAQALAAADVSPDSIGYVEAHGTGTELGDPIEVQALERAFRGETRRTGFCALGSVKTNIGHLNAAAGIASFIKTVLALRHRAIPPSLHYTQPNPKIDFAHSPFFVNTVLRPWQEGPAPRRAGVSSFGFGGTNVHVILEEAPAADPVEASAPAAGLLLLNAHSEAQLRALAASHAAALQAGDAPALHDICHTALAGRRHDGAHRLAVLGLDRADLVAGLDGYARLDTLGERASLGARAAAAPRVAALFTGQGAQYAGMAAGLYASQPAFREALDACAQALDGVLQQPLSEVLFGAHTALLQRTDHAQPAMFAVEYALYRAWTAAGVRFCAVAGHSLGEFVAACVAGVMSLPDALRLVAARGRLTEAIEGDRGCMLAVLAEESVVRAGLRGFEDDLSIAAINGPRNLVVAGGSAAMQRFDQALQAQGVSTRPLRIADAFHSPRMDAVLDDFERSVAQVTLHAPRMPVVSNLYGRVVADDEITRPRYWCDHLREPVLFAAGVDCLARELQVDVLLECGPHPMLARLAADCLGSDTDIDCIATLKRELDDQTQWLLAAGRLYTRGVSLAWPGLGGGLPARRVPLPGYPFARQRYWLEAVDRGLHGGAASASAAAPASPGWQALLSAGRAQAEAGLPALGLPTLRAHEDLLLAHARASVLRAFERLALFAEDGQPHTVAVLARRGGVQARFHQLLERLLQALAESGDLQRSADGVYGGFTAPDDAHMAQLAAQCAPAWEASPDFRPVFLQAAEQLAAVLAGRTSGLEAMLGNDSLTSAEGIYADLPTSRYFNALVSELVRTFALQAGTRPLRVLEIGAGTGATTCQVLAHLPAGRCEYVFSDVSPLFLDRAAQRFAEHPFVRYQLFDIDRAPQQQGLQPQSFDLILASNVLHAAVDLRATMAHVRDLLQPSGVLVMYEIVRETLIGEITTGLLLPVVRDTELRGIQPFMNEAQWHGLLDGLGFDAQASLPGADCAASALGERVLLARRAPAPALSPALAPALALHTDAPLYRRVWEALAAPRVGAAGAAAAPPPSGHWLIVCDAGGVGQALANGLQACGQQVERVDRSDFPALGERLRAWVRGQQGGLGRIVHLRGLDAQLDVQTTGDELRAAQQHSLGELLGLLGALGTAEVSGLAQLAIVTRGAQAVAPGEAPALAQAPLWGFSQVAALGHPELRLALWDLDPLASARENAQQLLAALLQRDGGEGGEGEEALRGRRRLVPRLQRHPVPLAAPRPPACDPAACYLIAGGLGGLGLETARWLAAQGARHLVLAGRHAPAAAALAAIQALQSQGVTVQVAQADLRDAAALGALVAALERPLKGVVHCAVVTDAAQLGELPPLERALEVMAPKVEGAWNLHRATEEAPLDFFLLYSSSVSLVPTRGLPDYVAGNAFLDALAAYRQARGLPALSISWGAWSDVGTVAASAQLQRLERGGLRSFTPARALELLSLALAGGAPHLGVFDADWPLLLRGHPPAQLAGYFRPVAKAALAAADRAEAATGTGTEAADGAQVRAALQAAPDAAAREQLLASHLQRTVGRLLRRAPSAIPPDADLLHLGIDSLMFLDLTHRLGQALGLQIRPNELMAEMNVAAMARKLAALAQTAGMSAAEALPALLQPCPADAALPFELTDVQQAYWIGRDQDMALGSVACHGYMELDCERLDRERLAWAWRELVARHEMLRCVIAPDGMQRILAEVPAYDIAELDLRGDTADLRQQRLQAVRDEMSHRVPRTDRWPLFDIRTSRLDDRRTRLHISLDNIMTDGRSIGILMSEWVACYARPEQPLAPLGLGFRDYTQALQRHRQGAEHARARDYWMQRLDELPAAPQLPLAMDPAQLRAPRFGRREYSLAPAAWQRLRQRGAERAGLTPSGLLLAVYSEVLARWSAAPRFTLNVPTFNRLPVHPQVNDIVGEFTSLILLAAGGDAALPFELRARQLQQQLLRDQAHDSFTGVQVMREIARRDGAQRAAMPVVFTSTFGLAEQADTGHAERERQAGRLGELVYTISQTPQVWMDNHVHDHGGRLNVCWDTVDALFPEGLLDAMFGAYCQLLDRLADDSDAAWGEVAPVALPAAQAQRRAGYNDTADAALLQGPMDLLAPLRRTVAATPQRTALISGEQQLSYQALHDGAQWVGWRLRQAGVRPGDRVAVVAPKGWQQVLGVIGALAAGAAYVPIDPQWPAARRQALLAACCIRHAIVGAGDAPLAWPDGLQMLQVPGADALQACAAEAQGFAWHAAQAGELAYIIFTSGSTGTPKGVMIDHRGALNTVLDINRRFGIGAGDRLLGLSALSFDLSVHDIFGSFAAGACLVLPEADGLRDAQHWLALMARHGVSVWNSVPALCQMLLEQAGSDPQALRSLRTVLLSGDWIPLSLPQALQAAAPQARLTSLGGATEASIWSIHHRVDGVQADWRSIPYGRPLANQGFHVLDGALQPCPEWVVGELYIGGIGLAMGYWGDAARTDAAFIVHPATGERLYRTGDLGRFHPQGHIEFLGRRDHQVKVNGYRIELGEIEAALRAHPAVGEALVLAIGSDGGRSRAGAASQRKQALAAYVVPAEGAPAIDGQALRAFLQERLPQYMVPADCMVLDRLPLSANGKVDRAALPALQPQAVAPRESQPPATPAEQALAAEWCALLSLPGVDRRDQFFELGGDSLLATRLCVRMKERHGMALSVRQVFAQPELAAMAACAGGATPGPRELVVRLTPGRPAGRECAWFGFHGSDGEVSVFQPLAQALGEAGRVLHGLQSPQHPPLTIEAMAHGYVHALRQVQPQGPYRLCGFSSGGVLAWEAACQLRDAGESVERLLLIDTVPLPSALVDLPLATLALFAAGLGLPAPVQAWPDGLVAPPAPGATQAQLAAWLAGLPAADGPALQRAVDQLAAATGRDADGLEARFALFRHHVEAVARHVPRALGEVPVTLLRARQSAAADLDAAASWHGLCDRLVTADIAGDHFSCMQAGQVGQWVDHLVAEAAAEELAQ</sequence>
<dbReference type="InterPro" id="IPR036736">
    <property type="entry name" value="ACP-like_sf"/>
</dbReference>
<evidence type="ECO:0000256" key="12">
    <source>
        <dbReference type="ARBA" id="ARBA00023098"/>
    </source>
</evidence>
<dbReference type="GO" id="GO:0034081">
    <property type="term" value="C:polyketide synthase complex"/>
    <property type="evidence" value="ECO:0007669"/>
    <property type="project" value="UniProtKB-ARBA"/>
</dbReference>
<dbReference type="InterPro" id="IPR001242">
    <property type="entry name" value="Condensation_dom"/>
</dbReference>
<dbReference type="SUPFAM" id="SSF53335">
    <property type="entry name" value="S-adenosyl-L-methionine-dependent methyltransferases"/>
    <property type="match status" value="1"/>
</dbReference>
<dbReference type="SMART" id="SM00822">
    <property type="entry name" value="PKS_KR"/>
    <property type="match status" value="1"/>
</dbReference>
<evidence type="ECO:0000256" key="9">
    <source>
        <dbReference type="ARBA" id="ARBA00022832"/>
    </source>
</evidence>
<dbReference type="Pfam" id="PF00698">
    <property type="entry name" value="Acyl_transf_1"/>
    <property type="match status" value="1"/>
</dbReference>
<dbReference type="Gene3D" id="1.10.1200.10">
    <property type="entry name" value="ACP-like"/>
    <property type="match status" value="2"/>
</dbReference>
<dbReference type="PROSITE" id="PS52004">
    <property type="entry name" value="KS3_2"/>
    <property type="match status" value="1"/>
</dbReference>
<dbReference type="SMART" id="SM00823">
    <property type="entry name" value="PKS_PP"/>
    <property type="match status" value="2"/>
</dbReference>
<dbReference type="PANTHER" id="PTHR43775:SF37">
    <property type="entry name" value="SI:DKEY-61P9.11"/>
    <property type="match status" value="1"/>
</dbReference>
<dbReference type="FunFam" id="3.40.47.10:FF:000042">
    <property type="entry name" value="Polyketide synthase Pks13"/>
    <property type="match status" value="1"/>
</dbReference>
<dbReference type="InterPro" id="IPR014031">
    <property type="entry name" value="Ketoacyl_synth_C"/>
</dbReference>
<dbReference type="SUPFAM" id="SSF52151">
    <property type="entry name" value="FabD/lysophospholipase-like"/>
    <property type="match status" value="1"/>
</dbReference>
<dbReference type="FunFam" id="1.10.1200.10:FF:000005">
    <property type="entry name" value="Nonribosomal peptide synthetase 1"/>
    <property type="match status" value="1"/>
</dbReference>
<keyword evidence="5" id="KW-0597">Phosphoprotein</keyword>
<dbReference type="GO" id="GO:0004315">
    <property type="term" value="F:3-oxoacyl-[acyl-carrier-protein] synthase activity"/>
    <property type="evidence" value="ECO:0007669"/>
    <property type="project" value="InterPro"/>
</dbReference>
<dbReference type="Pfam" id="PF08659">
    <property type="entry name" value="KR"/>
    <property type="match status" value="1"/>
</dbReference>
<comment type="catalytic activity">
    <reaction evidence="18">
        <text>icosanoyl-[(phenol)carboxyphthiodiolenone synthase] + 2 (S)-methylmalonyl-CoA + 3 malonyl-CoA + 5 NADPH + 10 H(+) = C32-carboxyphthiodiolenone-[(phenol)carboxyphthiodiolenone synthase] + 5 CO2 + 5 NADP(+) + 5 CoA + 2 H2O</text>
        <dbReference type="Rhea" id="RHEA:57748"/>
        <dbReference type="Rhea" id="RHEA-COMP:14985"/>
        <dbReference type="Rhea" id="RHEA-COMP:14986"/>
        <dbReference type="ChEBI" id="CHEBI:15377"/>
        <dbReference type="ChEBI" id="CHEBI:15378"/>
        <dbReference type="ChEBI" id="CHEBI:16526"/>
        <dbReference type="ChEBI" id="CHEBI:57287"/>
        <dbReference type="ChEBI" id="CHEBI:57327"/>
        <dbReference type="ChEBI" id="CHEBI:57384"/>
        <dbReference type="ChEBI" id="CHEBI:57783"/>
        <dbReference type="ChEBI" id="CHEBI:58349"/>
        <dbReference type="ChEBI" id="CHEBI:87848"/>
        <dbReference type="ChEBI" id="CHEBI:142236"/>
        <dbReference type="EC" id="2.3.1.292"/>
    </reaction>
</comment>
<dbReference type="SUPFAM" id="SSF56801">
    <property type="entry name" value="Acetyl-CoA synthetase-like"/>
    <property type="match status" value="1"/>
</dbReference>
<keyword evidence="10" id="KW-0521">NADP</keyword>
<feature type="domain" description="Carrier" evidence="25">
    <location>
        <begin position="2923"/>
        <end position="2998"/>
    </location>
</feature>
<dbReference type="Pfam" id="PF02801">
    <property type="entry name" value="Ketoacyl-synt_C"/>
    <property type="match status" value="1"/>
</dbReference>
<feature type="domain" description="Ketosynthase family 3 (KS3)" evidence="26">
    <location>
        <begin position="22"/>
        <end position="449"/>
    </location>
</feature>
<keyword evidence="7" id="KW-0808">Transferase</keyword>
<keyword evidence="9" id="KW-0276">Fatty acid metabolism</keyword>
<keyword evidence="11" id="KW-0560">Oxidoreductase</keyword>